<proteinExistence type="predicted"/>
<evidence type="ECO:0000313" key="3">
    <source>
        <dbReference type="Proteomes" id="UP000809789"/>
    </source>
</evidence>
<gene>
    <name evidence="2" type="ORF">KVT40_008479</name>
</gene>
<dbReference type="InterPro" id="IPR029058">
    <property type="entry name" value="AB_hydrolase_fold"/>
</dbReference>
<accession>A0A8K0PDV6</accession>
<evidence type="ECO:0000313" key="2">
    <source>
        <dbReference type="EMBL" id="KAG8623503.1"/>
    </source>
</evidence>
<name>A0A8K0PDV6_9PEZI</name>
<dbReference type="EMBL" id="JAESVG020000010">
    <property type="protein sequence ID" value="KAG8623503.1"/>
    <property type="molecule type" value="Genomic_DNA"/>
</dbReference>
<feature type="domain" description="Fungal lipase-type" evidence="1">
    <location>
        <begin position="188"/>
        <end position="275"/>
    </location>
</feature>
<dbReference type="InterPro" id="IPR002921">
    <property type="entry name" value="Fungal_lipase-type"/>
</dbReference>
<dbReference type="OrthoDB" id="406844at2759"/>
<evidence type="ECO:0000259" key="1">
    <source>
        <dbReference type="Pfam" id="PF01764"/>
    </source>
</evidence>
<dbReference type="AlphaFoldDB" id="A0A8K0PDV6"/>
<protein>
    <recommendedName>
        <fullName evidence="1">Fungal lipase-type domain-containing protein</fullName>
    </recommendedName>
</protein>
<dbReference type="Pfam" id="PF01764">
    <property type="entry name" value="Lipase_3"/>
    <property type="match status" value="1"/>
</dbReference>
<organism evidence="2 3">
    <name type="scientific">Elsinoe batatas</name>
    <dbReference type="NCBI Taxonomy" id="2601811"/>
    <lineage>
        <taxon>Eukaryota</taxon>
        <taxon>Fungi</taxon>
        <taxon>Dikarya</taxon>
        <taxon>Ascomycota</taxon>
        <taxon>Pezizomycotina</taxon>
        <taxon>Dothideomycetes</taxon>
        <taxon>Dothideomycetidae</taxon>
        <taxon>Myriangiales</taxon>
        <taxon>Elsinoaceae</taxon>
        <taxon>Elsinoe</taxon>
    </lineage>
</organism>
<dbReference type="Proteomes" id="UP000809789">
    <property type="component" value="Unassembled WGS sequence"/>
</dbReference>
<dbReference type="Gene3D" id="3.40.50.1820">
    <property type="entry name" value="alpha/beta hydrolase"/>
    <property type="match status" value="1"/>
</dbReference>
<dbReference type="GO" id="GO:0006629">
    <property type="term" value="P:lipid metabolic process"/>
    <property type="evidence" value="ECO:0007669"/>
    <property type="project" value="InterPro"/>
</dbReference>
<comment type="caution">
    <text evidence="2">The sequence shown here is derived from an EMBL/GenBank/DDBJ whole genome shotgun (WGS) entry which is preliminary data.</text>
</comment>
<keyword evidence="3" id="KW-1185">Reference proteome</keyword>
<reference evidence="2" key="1">
    <citation type="submission" date="2021-07" db="EMBL/GenBank/DDBJ databases">
        <title>Elsinoe batatas strain:CRI-CJ2 Genome sequencing and assembly.</title>
        <authorList>
            <person name="Huang L."/>
        </authorList>
    </citation>
    <scope>NUCLEOTIDE SEQUENCE</scope>
    <source>
        <strain evidence="2">CRI-CJ2</strain>
    </source>
</reference>
<dbReference type="SUPFAM" id="SSF53474">
    <property type="entry name" value="alpha/beta-Hydrolases"/>
    <property type="match status" value="1"/>
</dbReference>
<sequence length="423" mass="46149">MADYDIFQQIYVQAFAADLMSVVSGSEWALQLAFSWAVKKAIAILNKQSPPDWAVQWGPRLFKDNTLGSAGLDNAWFISFASGVKYLDGSSFDTYVLSIAGTAVVSKADWLIQDFKVQEVVDFSAWIKLWGKDSIPPPTPATDVSTGGPFVAYGTSFGVYNLVSQPQTRDDKDPTNTIIKFITGLQPGKKTRLVVTGHSLGGALAPYLSLALAQSGLLDPNIELLVVPAAGATPGDEAFSTMYSQKFPTRREANKSYQAWSADFYNTLDIVPQAFQAIKGADRSLYNIPNIYGIITEPITVQKVLLPVAAGIGLGVLSGIKYFPIDGNAFTGPKPSGIPDSFTAFMLEAVKQHVLAYTDEIGITSLVSQVYHELFKDKQVRPVNLVEATQRFPVLRQAQAHRQLPEGSKEVYPYDDLFKGKKA</sequence>